<dbReference type="AlphaFoldDB" id="A0A1G2LPG9"/>
<sequence>MEWSLGSSTLLGATALGAGAFADVGQLIVERLARAAVPIPALDRPVRTADLSTILHGVDDDLFILTQPFVEIVSLHAELGELSTHILMCFISWIRIRHGFFLLPTWVLRTLRALWPGIWPNKNFLRHME</sequence>
<proteinExistence type="predicted"/>
<protein>
    <submittedName>
        <fullName evidence="1">Uncharacterized protein</fullName>
    </submittedName>
</protein>
<evidence type="ECO:0000313" key="2">
    <source>
        <dbReference type="Proteomes" id="UP000178302"/>
    </source>
</evidence>
<dbReference type="EMBL" id="MHQZ01000034">
    <property type="protein sequence ID" value="OHA13463.1"/>
    <property type="molecule type" value="Genomic_DNA"/>
</dbReference>
<evidence type="ECO:0000313" key="1">
    <source>
        <dbReference type="EMBL" id="OHA13463.1"/>
    </source>
</evidence>
<reference evidence="1 2" key="1">
    <citation type="journal article" date="2016" name="Nat. Commun.">
        <title>Thousands of microbial genomes shed light on interconnected biogeochemical processes in an aquifer system.</title>
        <authorList>
            <person name="Anantharaman K."/>
            <person name="Brown C.T."/>
            <person name="Hug L.A."/>
            <person name="Sharon I."/>
            <person name="Castelle C.J."/>
            <person name="Probst A.J."/>
            <person name="Thomas B.C."/>
            <person name="Singh A."/>
            <person name="Wilkins M.J."/>
            <person name="Karaoz U."/>
            <person name="Brodie E.L."/>
            <person name="Williams K.H."/>
            <person name="Hubbard S.S."/>
            <person name="Banfield J.F."/>
        </authorList>
    </citation>
    <scope>NUCLEOTIDE SEQUENCE [LARGE SCALE GENOMIC DNA]</scope>
</reference>
<organism evidence="1 2">
    <name type="scientific">Candidatus Tagabacteria bacterium RIFCSPLOWO2_01_FULL_39_11</name>
    <dbReference type="NCBI Taxonomy" id="1802295"/>
    <lineage>
        <taxon>Bacteria</taxon>
        <taxon>Candidatus Tagaibacteriota</taxon>
    </lineage>
</organism>
<gene>
    <name evidence="1" type="ORF">A2909_00930</name>
</gene>
<dbReference type="Proteomes" id="UP000178302">
    <property type="component" value="Unassembled WGS sequence"/>
</dbReference>
<comment type="caution">
    <text evidence="1">The sequence shown here is derived from an EMBL/GenBank/DDBJ whole genome shotgun (WGS) entry which is preliminary data.</text>
</comment>
<name>A0A1G2LPG9_9BACT</name>
<accession>A0A1G2LPG9</accession>